<dbReference type="InterPro" id="IPR041577">
    <property type="entry name" value="RT_RNaseH_2"/>
</dbReference>
<reference evidence="3" key="4">
    <citation type="submission" date="2025-09" db="UniProtKB">
        <authorList>
            <consortium name="Ensembl"/>
        </authorList>
    </citation>
    <scope>IDENTIFICATION</scope>
</reference>
<proteinExistence type="predicted"/>
<dbReference type="GO" id="GO:0003824">
    <property type="term" value="F:catalytic activity"/>
    <property type="evidence" value="ECO:0007669"/>
    <property type="project" value="UniProtKB-KW"/>
</dbReference>
<dbReference type="InParanoid" id="A0A3B1JFH0"/>
<dbReference type="InterPro" id="IPR050951">
    <property type="entry name" value="Retrovirus_Pol_polyprotein"/>
</dbReference>
<protein>
    <recommendedName>
        <fullName evidence="1">Gypsy retrotransposon integrase-like protein 1</fullName>
    </recommendedName>
</protein>
<dbReference type="Ensembl" id="ENSAMXT00000045270.1">
    <property type="protein sequence ID" value="ENSAMXP00000040064.1"/>
    <property type="gene ID" value="ENSAMXG00000029115.1"/>
</dbReference>
<reference evidence="4" key="1">
    <citation type="submission" date="2013-03" db="EMBL/GenBank/DDBJ databases">
        <authorList>
            <person name="Jeffery W."/>
            <person name="Warren W."/>
            <person name="Wilson R.K."/>
        </authorList>
    </citation>
    <scope>NUCLEOTIDE SEQUENCE</scope>
    <source>
        <strain evidence="4">female</strain>
    </source>
</reference>
<dbReference type="Gene3D" id="1.10.340.70">
    <property type="match status" value="1"/>
</dbReference>
<dbReference type="FunFam" id="3.10.20.370:FF:000001">
    <property type="entry name" value="Retrovirus-related Pol polyprotein from transposon 17.6-like protein"/>
    <property type="match status" value="1"/>
</dbReference>
<dbReference type="GeneTree" id="ENSGT01100000263500"/>
<evidence type="ECO:0000259" key="2">
    <source>
        <dbReference type="Pfam" id="PF17919"/>
    </source>
</evidence>
<reference evidence="4" key="2">
    <citation type="journal article" date="2014" name="Nat. Commun.">
        <title>The cavefish genome reveals candidate genes for eye loss.</title>
        <authorList>
            <person name="McGaugh S.E."/>
            <person name="Gross J.B."/>
            <person name="Aken B."/>
            <person name="Blin M."/>
            <person name="Borowsky R."/>
            <person name="Chalopin D."/>
            <person name="Hinaux H."/>
            <person name="Jeffery W.R."/>
            <person name="Keene A."/>
            <person name="Ma L."/>
            <person name="Minx P."/>
            <person name="Murphy D."/>
            <person name="O'Quin K.E."/>
            <person name="Retaux S."/>
            <person name="Rohner N."/>
            <person name="Searle S.M."/>
            <person name="Stahl B.A."/>
            <person name="Tabin C."/>
            <person name="Volff J.N."/>
            <person name="Yoshizawa M."/>
            <person name="Warren W.C."/>
        </authorList>
    </citation>
    <scope>NUCLEOTIDE SEQUENCE [LARGE SCALE GENOMIC DNA]</scope>
    <source>
        <strain evidence="4">female</strain>
    </source>
</reference>
<dbReference type="AlphaFoldDB" id="A0A3B1JFH0"/>
<dbReference type="PANTHER" id="PTHR37984">
    <property type="entry name" value="PROTEIN CBG26694"/>
    <property type="match status" value="1"/>
</dbReference>
<dbReference type="InterPro" id="IPR043128">
    <property type="entry name" value="Rev_trsase/Diguanyl_cyclase"/>
</dbReference>
<dbReference type="FunFam" id="3.30.70.270:FF:000020">
    <property type="entry name" value="Transposon Tf2-6 polyprotein-like Protein"/>
    <property type="match status" value="1"/>
</dbReference>
<reference evidence="3" key="3">
    <citation type="submission" date="2025-08" db="UniProtKB">
        <authorList>
            <consortium name="Ensembl"/>
        </authorList>
    </citation>
    <scope>IDENTIFICATION</scope>
</reference>
<feature type="domain" description="Reverse transcriptase/retrotransposon-derived protein RNase H-like" evidence="2">
    <location>
        <begin position="120"/>
        <end position="219"/>
    </location>
</feature>
<dbReference type="FunFam" id="1.10.340.70:FF:000001">
    <property type="entry name" value="Retrovirus-related Pol polyprotein from transposon gypsy-like Protein"/>
    <property type="match status" value="1"/>
</dbReference>
<keyword evidence="4" id="KW-1185">Reference proteome</keyword>
<sequence length="464" mass="52813">MKVLNRLKDFGLKLSPDKCHFFKSSVKYLGHVVDADGVHTDPEKISALKSWPRPSTRKQLKCFLGFAGYYRRFIDGYSRIVKPLNHLTSGYWPPRKRGKMYKRERIQSPVNADSPFQDEWSPECEAAFKTIIERLTSAPVLAFANPKLSYILHTDASQSGLGAALYQEQEGKLRVIAYASRGLSKSEQNYPAHKLEYLALKWAVCEKFSDYLYGSDFTVLTDNNPLTYVLTSAKLDAAGHRWLAALSAYRFNIKYRAGSTNKDADGLSRRPHHLPHEDKAFLQEKERIENFKRHILNRPQEEIQNTVFSALCELHSVGSTSSEFCGGSEFPVLAECLAVDASSIPHSFVYSGQETIPGMSHKDWYRAQREDPSIKEIINCLGNGQRPNMSSVGHGFPEVRLLMREWNKLELRDGVLYTKRMDDGEINYQLVLPPQYRETALRGVHDDIGHLGLDRALHLARARF</sequence>
<evidence type="ECO:0000313" key="3">
    <source>
        <dbReference type="Ensembl" id="ENSAMXP00000040064.1"/>
    </source>
</evidence>
<dbReference type="InterPro" id="IPR043502">
    <property type="entry name" value="DNA/RNA_pol_sf"/>
</dbReference>
<dbReference type="STRING" id="7994.ENSAMXP00000040064"/>
<accession>A0A3B1JFH0</accession>
<name>A0A3B1JFH0_ASTMX</name>
<dbReference type="Gene3D" id="3.10.20.370">
    <property type="match status" value="1"/>
</dbReference>
<dbReference type="Gene3D" id="3.30.70.270">
    <property type="match status" value="2"/>
</dbReference>
<dbReference type="PANTHER" id="PTHR37984:SF15">
    <property type="entry name" value="INTEGRASE CATALYTIC DOMAIN-CONTAINING PROTEIN"/>
    <property type="match status" value="1"/>
</dbReference>
<organism evidence="3 4">
    <name type="scientific">Astyanax mexicanus</name>
    <name type="common">Blind cave fish</name>
    <name type="synonym">Astyanax fasciatus mexicanus</name>
    <dbReference type="NCBI Taxonomy" id="7994"/>
    <lineage>
        <taxon>Eukaryota</taxon>
        <taxon>Metazoa</taxon>
        <taxon>Chordata</taxon>
        <taxon>Craniata</taxon>
        <taxon>Vertebrata</taxon>
        <taxon>Euteleostomi</taxon>
        <taxon>Actinopterygii</taxon>
        <taxon>Neopterygii</taxon>
        <taxon>Teleostei</taxon>
        <taxon>Ostariophysi</taxon>
        <taxon>Characiformes</taxon>
        <taxon>Characoidei</taxon>
        <taxon>Acestrorhamphidae</taxon>
        <taxon>Acestrorhamphinae</taxon>
        <taxon>Astyanax</taxon>
    </lineage>
</organism>
<evidence type="ECO:0000313" key="4">
    <source>
        <dbReference type="Proteomes" id="UP000018467"/>
    </source>
</evidence>
<evidence type="ECO:0000256" key="1">
    <source>
        <dbReference type="ARBA" id="ARBA00039658"/>
    </source>
</evidence>
<dbReference type="Pfam" id="PF17919">
    <property type="entry name" value="RT_RNaseH_2"/>
    <property type="match status" value="1"/>
</dbReference>
<dbReference type="CDD" id="cd09274">
    <property type="entry name" value="RNase_HI_RT_Ty3"/>
    <property type="match status" value="1"/>
</dbReference>
<dbReference type="Proteomes" id="UP000018467">
    <property type="component" value="Unassembled WGS sequence"/>
</dbReference>
<dbReference type="SUPFAM" id="SSF56672">
    <property type="entry name" value="DNA/RNA polymerases"/>
    <property type="match status" value="1"/>
</dbReference>
<dbReference type="Bgee" id="ENSAMXG00000029115">
    <property type="expression patterns" value="Expressed in mesonephros and 7 other cell types or tissues"/>
</dbReference>